<dbReference type="EMBL" id="WBKG01000002">
    <property type="protein sequence ID" value="KAB1990225.1"/>
    <property type="molecule type" value="Genomic_DNA"/>
</dbReference>
<evidence type="ECO:0000313" key="1">
    <source>
        <dbReference type="EMBL" id="KAB1990225.1"/>
    </source>
</evidence>
<organism evidence="1 2">
    <name type="scientific">Streptomyces triticiradicis</name>
    <dbReference type="NCBI Taxonomy" id="2651189"/>
    <lineage>
        <taxon>Bacteria</taxon>
        <taxon>Bacillati</taxon>
        <taxon>Actinomycetota</taxon>
        <taxon>Actinomycetes</taxon>
        <taxon>Kitasatosporales</taxon>
        <taxon>Streptomycetaceae</taxon>
        <taxon>Streptomyces</taxon>
    </lineage>
</organism>
<gene>
    <name evidence="1" type="ORF">F8144_04045</name>
</gene>
<dbReference type="Pfam" id="PF13238">
    <property type="entry name" value="AAA_18"/>
    <property type="match status" value="1"/>
</dbReference>
<protein>
    <submittedName>
        <fullName evidence="1">AAA family ATPase</fullName>
    </submittedName>
</protein>
<proteinExistence type="predicted"/>
<sequence>MCHTSPMPLVWVTGNSGVGKSTVCDLLKDRGESAVDADWEGYNHWVERTSGQVVVDPPDPVPAGWLDRFAWRINRTRVEALAAGSHEKATFLFGTVENEVDVWDLFDSVVCIVVDDRTLRDRLLTRTTNSFGKHPEELAAALGCNEGMESTYRHFGATILDGTRPAAEVADAVLAAADRRTVRPGE</sequence>
<dbReference type="AlphaFoldDB" id="A0A7J5DN92"/>
<reference evidence="1 2" key="1">
    <citation type="submission" date="2019-09" db="EMBL/GenBank/DDBJ databases">
        <title>Isolation and identification of active actinomycetes.</title>
        <authorList>
            <person name="Yu Z."/>
            <person name="Han C."/>
            <person name="Yu B."/>
        </authorList>
    </citation>
    <scope>NUCLEOTIDE SEQUENCE [LARGE SCALE GENOMIC DNA]</scope>
    <source>
        <strain evidence="1 2">NEAU-H2</strain>
    </source>
</reference>
<comment type="caution">
    <text evidence="1">The sequence shown here is derived from an EMBL/GenBank/DDBJ whole genome shotgun (WGS) entry which is preliminary data.</text>
</comment>
<dbReference type="InterPro" id="IPR027417">
    <property type="entry name" value="P-loop_NTPase"/>
</dbReference>
<keyword evidence="2" id="KW-1185">Reference proteome</keyword>
<evidence type="ECO:0000313" key="2">
    <source>
        <dbReference type="Proteomes" id="UP000442990"/>
    </source>
</evidence>
<name>A0A7J5DN92_9ACTN</name>
<accession>A0A7J5DN92</accession>
<dbReference type="SUPFAM" id="SSF52540">
    <property type="entry name" value="P-loop containing nucleoside triphosphate hydrolases"/>
    <property type="match status" value="1"/>
</dbReference>
<dbReference type="Proteomes" id="UP000442990">
    <property type="component" value="Unassembled WGS sequence"/>
</dbReference>
<dbReference type="Gene3D" id="3.40.50.300">
    <property type="entry name" value="P-loop containing nucleotide triphosphate hydrolases"/>
    <property type="match status" value="1"/>
</dbReference>